<dbReference type="Gene3D" id="3.40.50.150">
    <property type="entry name" value="Vaccinia Virus protein VP39"/>
    <property type="match status" value="1"/>
</dbReference>
<dbReference type="InterPro" id="IPR029063">
    <property type="entry name" value="SAM-dependent_MTases_sf"/>
</dbReference>
<sequence length="225" mass="25408">MLPLVIEAVGGPPKTVVDVGCNTGIFLQEFQRLGVESVLGLDGEWVPRELLQIPTSAFRAVDLRKPVALPEHFDLAMSLEVAEHLESEYADTFVDSLVSLAPIVLFSAALPLQGGTHHVNCRWPEYWAEKFRARGYVPIDCLRDQLLPLPDVGLPYAQNTILYAARATLPKHPTLQGRLDPRMTRVPIKIRTEDHPLAWMANRLPPLPREWLFYVSRRLLRHSPI</sequence>
<reference evidence="1" key="1">
    <citation type="submission" date="2013-08" db="EMBL/GenBank/DDBJ databases">
        <authorList>
            <person name="Mendez C."/>
            <person name="Richter M."/>
            <person name="Ferrer M."/>
            <person name="Sanchez J."/>
        </authorList>
    </citation>
    <scope>NUCLEOTIDE SEQUENCE</scope>
</reference>
<proteinExistence type="predicted"/>
<reference evidence="1" key="2">
    <citation type="journal article" date="2014" name="ISME J.">
        <title>Microbial stratification in low pH oxic and suboxic macroscopic growths along an acid mine drainage.</title>
        <authorList>
            <person name="Mendez-Garcia C."/>
            <person name="Mesa V."/>
            <person name="Sprenger R.R."/>
            <person name="Richter M."/>
            <person name="Diez M.S."/>
            <person name="Solano J."/>
            <person name="Bargiela R."/>
            <person name="Golyshina O.V."/>
            <person name="Manteca A."/>
            <person name="Ramos J.L."/>
            <person name="Gallego J.R."/>
            <person name="Llorente I."/>
            <person name="Martins Dos Santos V.A."/>
            <person name="Jensen O.N."/>
            <person name="Pelaez A.I."/>
            <person name="Sanchez J."/>
            <person name="Ferrer M."/>
        </authorList>
    </citation>
    <scope>NUCLEOTIDE SEQUENCE</scope>
</reference>
<dbReference type="Pfam" id="PF13489">
    <property type="entry name" value="Methyltransf_23"/>
    <property type="match status" value="1"/>
</dbReference>
<name>T1A9W9_9ZZZZ</name>
<accession>T1A9W9</accession>
<dbReference type="SUPFAM" id="SSF53335">
    <property type="entry name" value="S-adenosyl-L-methionine-dependent methyltransferases"/>
    <property type="match status" value="1"/>
</dbReference>
<dbReference type="AlphaFoldDB" id="T1A9W9"/>
<evidence type="ECO:0000313" key="1">
    <source>
        <dbReference type="EMBL" id="EQD38610.1"/>
    </source>
</evidence>
<protein>
    <recommendedName>
        <fullName evidence="2">Methyltransferase type 11</fullName>
    </recommendedName>
</protein>
<gene>
    <name evidence="1" type="ORF">B1B_15725</name>
</gene>
<dbReference type="EMBL" id="AUZY01010460">
    <property type="protein sequence ID" value="EQD38610.1"/>
    <property type="molecule type" value="Genomic_DNA"/>
</dbReference>
<comment type="caution">
    <text evidence="1">The sequence shown here is derived from an EMBL/GenBank/DDBJ whole genome shotgun (WGS) entry which is preliminary data.</text>
</comment>
<dbReference type="CDD" id="cd02440">
    <property type="entry name" value="AdoMet_MTases"/>
    <property type="match status" value="1"/>
</dbReference>
<organism evidence="1">
    <name type="scientific">mine drainage metagenome</name>
    <dbReference type="NCBI Taxonomy" id="410659"/>
    <lineage>
        <taxon>unclassified sequences</taxon>
        <taxon>metagenomes</taxon>
        <taxon>ecological metagenomes</taxon>
    </lineage>
</organism>
<evidence type="ECO:0008006" key="2">
    <source>
        <dbReference type="Google" id="ProtNLM"/>
    </source>
</evidence>